<keyword evidence="2" id="KW-0812">Transmembrane</keyword>
<keyword evidence="2" id="KW-0472">Membrane</keyword>
<dbReference type="EMBL" id="VFOR01000001">
    <property type="protein sequence ID" value="TQL62965.1"/>
    <property type="molecule type" value="Genomic_DNA"/>
</dbReference>
<sequence>MPGWPATPETDWFLLFALLVGVPVVLGAVLAMLTLGPWLVRRSRGQSSLEGTEALWLGSAADEDPKELAAEASGEEIRDEVKATADAAAESTGGTSVRW</sequence>
<organism evidence="3 4">
    <name type="scientific">Propioniferax innocua</name>
    <dbReference type="NCBI Taxonomy" id="1753"/>
    <lineage>
        <taxon>Bacteria</taxon>
        <taxon>Bacillati</taxon>
        <taxon>Actinomycetota</taxon>
        <taxon>Actinomycetes</taxon>
        <taxon>Propionibacteriales</taxon>
        <taxon>Propionibacteriaceae</taxon>
        <taxon>Propioniferax</taxon>
    </lineage>
</organism>
<proteinExistence type="predicted"/>
<evidence type="ECO:0000313" key="4">
    <source>
        <dbReference type="Proteomes" id="UP000316196"/>
    </source>
</evidence>
<name>A0A542ZRI1_9ACTN</name>
<feature type="transmembrane region" description="Helical" evidence="2">
    <location>
        <begin position="12"/>
        <end position="40"/>
    </location>
</feature>
<keyword evidence="2" id="KW-1133">Transmembrane helix</keyword>
<comment type="caution">
    <text evidence="3">The sequence shown here is derived from an EMBL/GenBank/DDBJ whole genome shotgun (WGS) entry which is preliminary data.</text>
</comment>
<gene>
    <name evidence="3" type="ORF">FB460_0759</name>
</gene>
<dbReference type="Proteomes" id="UP000316196">
    <property type="component" value="Unassembled WGS sequence"/>
</dbReference>
<protein>
    <submittedName>
        <fullName evidence="3">Uncharacterized protein</fullName>
    </submittedName>
</protein>
<evidence type="ECO:0000256" key="2">
    <source>
        <dbReference type="SAM" id="Phobius"/>
    </source>
</evidence>
<feature type="region of interest" description="Disordered" evidence="1">
    <location>
        <begin position="60"/>
        <end position="99"/>
    </location>
</feature>
<dbReference type="AlphaFoldDB" id="A0A542ZRI1"/>
<evidence type="ECO:0000313" key="3">
    <source>
        <dbReference type="EMBL" id="TQL62965.1"/>
    </source>
</evidence>
<keyword evidence="4" id="KW-1185">Reference proteome</keyword>
<evidence type="ECO:0000256" key="1">
    <source>
        <dbReference type="SAM" id="MobiDB-lite"/>
    </source>
</evidence>
<reference evidence="3 4" key="1">
    <citation type="submission" date="2019-06" db="EMBL/GenBank/DDBJ databases">
        <title>Sequencing the genomes of 1000 actinobacteria strains.</title>
        <authorList>
            <person name="Klenk H.-P."/>
        </authorList>
    </citation>
    <scope>NUCLEOTIDE SEQUENCE [LARGE SCALE GENOMIC DNA]</scope>
    <source>
        <strain evidence="3 4">DSM 8251</strain>
    </source>
</reference>
<accession>A0A542ZRI1</accession>